<feature type="region of interest" description="Disordered" evidence="1">
    <location>
        <begin position="306"/>
        <end position="345"/>
    </location>
</feature>
<name>A0AAD4LLW3_9AGAM</name>
<feature type="region of interest" description="Disordered" evidence="1">
    <location>
        <begin position="1035"/>
        <end position="1055"/>
    </location>
</feature>
<feature type="compositionally biased region" description="Low complexity" evidence="1">
    <location>
        <begin position="319"/>
        <end position="328"/>
    </location>
</feature>
<dbReference type="EMBL" id="JAKELL010000012">
    <property type="protein sequence ID" value="KAH8995370.1"/>
    <property type="molecule type" value="Genomic_DNA"/>
</dbReference>
<feature type="compositionally biased region" description="Low complexity" evidence="1">
    <location>
        <begin position="213"/>
        <end position="226"/>
    </location>
</feature>
<reference evidence="2" key="1">
    <citation type="submission" date="2022-01" db="EMBL/GenBank/DDBJ databases">
        <title>Comparative genomics reveals a dynamic genome evolution in the ectomycorrhizal milk-cap (Lactarius) mushrooms.</title>
        <authorList>
            <consortium name="DOE Joint Genome Institute"/>
            <person name="Lebreton A."/>
            <person name="Tang N."/>
            <person name="Kuo A."/>
            <person name="LaButti K."/>
            <person name="Drula E."/>
            <person name="Barry K."/>
            <person name="Clum A."/>
            <person name="Lipzen A."/>
            <person name="Mousain D."/>
            <person name="Ng V."/>
            <person name="Wang R."/>
            <person name="Wang X."/>
            <person name="Dai Y."/>
            <person name="Henrissat B."/>
            <person name="Grigoriev I.V."/>
            <person name="Guerin-Laguette A."/>
            <person name="Yu F."/>
            <person name="Martin F.M."/>
        </authorList>
    </citation>
    <scope>NUCLEOTIDE SEQUENCE</scope>
    <source>
        <strain evidence="2">QP</strain>
    </source>
</reference>
<dbReference type="Proteomes" id="UP001201163">
    <property type="component" value="Unassembled WGS sequence"/>
</dbReference>
<proteinExistence type="predicted"/>
<feature type="region of interest" description="Disordered" evidence="1">
    <location>
        <begin position="117"/>
        <end position="136"/>
    </location>
</feature>
<feature type="region of interest" description="Disordered" evidence="1">
    <location>
        <begin position="1"/>
        <end position="79"/>
    </location>
</feature>
<feature type="region of interest" description="Disordered" evidence="1">
    <location>
        <begin position="817"/>
        <end position="846"/>
    </location>
</feature>
<organism evidence="2 3">
    <name type="scientific">Lactarius akahatsu</name>
    <dbReference type="NCBI Taxonomy" id="416441"/>
    <lineage>
        <taxon>Eukaryota</taxon>
        <taxon>Fungi</taxon>
        <taxon>Dikarya</taxon>
        <taxon>Basidiomycota</taxon>
        <taxon>Agaricomycotina</taxon>
        <taxon>Agaricomycetes</taxon>
        <taxon>Russulales</taxon>
        <taxon>Russulaceae</taxon>
        <taxon>Lactarius</taxon>
    </lineage>
</organism>
<comment type="caution">
    <text evidence="2">The sequence shown here is derived from an EMBL/GenBank/DDBJ whole genome shotgun (WGS) entry which is preliminary data.</text>
</comment>
<feature type="compositionally biased region" description="Polar residues" evidence="1">
    <location>
        <begin position="117"/>
        <end position="131"/>
    </location>
</feature>
<gene>
    <name evidence="2" type="ORF">EDB92DRAFT_1794662</name>
</gene>
<feature type="region of interest" description="Disordered" evidence="1">
    <location>
        <begin position="503"/>
        <end position="586"/>
    </location>
</feature>
<sequence>MDISPAEVVHQPALHHDPVPPPGSIATFQSPLRDSFPTEQTFDVPRPAQSSPAATSVSSFASHSSSPAIPGLSPAYTSTPSASIASALDNMGIPGRSRSGSAASPCRFVGSNSDLTFPSVTNTGTPTSNKGSGFRLHPNEYDVSPSTEEVQSPDLAGPPMMLVDNMLRNIMQTANQARADCSAGQTADAGAKIDHIKMAIAFVSDLIAATRLSDGSSPPSDKSSPPIASAFRASPPNVARSGAGLTFNPFLPNGDFHSQDGSGPSDHESRKRCASSMNEDDRVIKVMKMEPLDDISQPPLSSSSFAFSASVGPGPGANSHSAPFSSNPPSSPPSRPTSSGGVSMHHMYRRSLPSSVPMGFTPLNVAAANGHAPSDFTPPASATRPPVSGHVTTFGHPPEPWREHPVSFTSSHRHTLSGGHLDGDIDMKNIILGTSPAFASPTAVFPSPPSSVLLATPPAATVVPALLQSAARASRSNSLSNQPPGDPLAFGVPVSEVTIDERAEYQSRPDTGFSRSLSPASSPEDYDDHDSDTGSPSHSRYRERNGSVSEVNHHFSRQPARRALADQSSTDNFGQGMGANGTNHSNEVPQEYRAEVDRIFFEFLNRICSNLEATDAKGEPIHQTLMAKKMQRLDESPDFRPFKFRIQAFTNAFLEELARQGYPEDKIPMKKIRNYLWNSPYISRFNEDGKKAKSKGNHIWNIEAKKTGEGGWTFRPFQRRLAGVPPGVAYVGLRWTWTPRIWDPQASRNNLHVTYTSPSLPPWLLWHEDQYLTGIPTSDAQSCDVTVEARFMQDGQEEFLSQTVHITIAPVTNVDTSFSSSRRPSLVESRRISDTIVPQTSPPRPPLLLRPQTTTLAPPPPPPVPSQDAQVIQVLTAAAQRVAQEAQSQVVAAGAPSEPGHELQALAKQQHVLTVTAQAVDNTVSAQGNAVAQPSSVLAAAAQQVVLQAARQVAADRTAIAAAQISAGFSPPPAGAAGQVTVNEVSVATQSAVAQAVELTGPLSSEVDVLMTASSLLQAQQAQTQAQVQAQAQQQQVQSRPVAPPAVPTALRHHSSSFSGLPIPAPHPVSLSHPPEGNLVTSMMPVSNMDLTVYSQRS</sequence>
<accession>A0AAD4LLW3</accession>
<dbReference type="AlphaFoldDB" id="A0AAD4LLW3"/>
<feature type="region of interest" description="Disordered" evidence="1">
    <location>
        <begin position="371"/>
        <end position="415"/>
    </location>
</feature>
<keyword evidence="3" id="KW-1185">Reference proteome</keyword>
<feature type="compositionally biased region" description="Low complexity" evidence="1">
    <location>
        <begin position="53"/>
        <end position="68"/>
    </location>
</feature>
<protein>
    <submittedName>
        <fullName evidence="2">Uncharacterized protein</fullName>
    </submittedName>
</protein>
<evidence type="ECO:0000313" key="2">
    <source>
        <dbReference type="EMBL" id="KAH8995370.1"/>
    </source>
</evidence>
<evidence type="ECO:0000313" key="3">
    <source>
        <dbReference type="Proteomes" id="UP001201163"/>
    </source>
</evidence>
<feature type="compositionally biased region" description="Polar residues" evidence="1">
    <location>
        <begin position="26"/>
        <end position="41"/>
    </location>
</feature>
<evidence type="ECO:0000256" key="1">
    <source>
        <dbReference type="SAM" id="MobiDB-lite"/>
    </source>
</evidence>
<feature type="region of interest" description="Disordered" evidence="1">
    <location>
        <begin position="212"/>
        <end position="280"/>
    </location>
</feature>